<gene>
    <name evidence="1" type="ORF">A3D64_02910</name>
</gene>
<sequence>MWFNAARLGDTVAVTLYRKVWFGEFQTHLSFPFPPLFYARKAWLVEKLFGKEVIVGELQAEPWVPGKLKDSSLADQGKTMTFADFQNNIAFAKATGLDTFYLWGAEWWYFMKEVRDNDSFWKEAKSIFDGSKK</sequence>
<reference evidence="1 2" key="1">
    <citation type="journal article" date="2016" name="Nat. Commun.">
        <title>Thousands of microbial genomes shed light on interconnected biogeochemical processes in an aquifer system.</title>
        <authorList>
            <person name="Anantharaman K."/>
            <person name="Brown C.T."/>
            <person name="Hug L.A."/>
            <person name="Sharon I."/>
            <person name="Castelle C.J."/>
            <person name="Probst A.J."/>
            <person name="Thomas B.C."/>
            <person name="Singh A."/>
            <person name="Wilkins M.J."/>
            <person name="Karaoz U."/>
            <person name="Brodie E.L."/>
            <person name="Williams K.H."/>
            <person name="Hubbard S.S."/>
            <person name="Banfield J.F."/>
        </authorList>
    </citation>
    <scope>NUCLEOTIDE SEQUENCE [LARGE SCALE GENOMIC DNA]</scope>
</reference>
<dbReference type="AlphaFoldDB" id="A0A1G2RFY8"/>
<accession>A0A1G2RFY8</accession>
<organism evidence="1 2">
    <name type="scientific">Candidatus Wildermuthbacteria bacterium RIFCSPHIGHO2_02_FULL_49_9</name>
    <dbReference type="NCBI Taxonomy" id="1802456"/>
    <lineage>
        <taxon>Bacteria</taxon>
        <taxon>Candidatus Wildermuthiibacteriota</taxon>
    </lineage>
</organism>
<dbReference type="EMBL" id="MHUB01000007">
    <property type="protein sequence ID" value="OHA71192.1"/>
    <property type="molecule type" value="Genomic_DNA"/>
</dbReference>
<proteinExistence type="predicted"/>
<dbReference type="Proteomes" id="UP000178613">
    <property type="component" value="Unassembled WGS sequence"/>
</dbReference>
<comment type="caution">
    <text evidence="1">The sequence shown here is derived from an EMBL/GenBank/DDBJ whole genome shotgun (WGS) entry which is preliminary data.</text>
</comment>
<evidence type="ECO:0000313" key="1">
    <source>
        <dbReference type="EMBL" id="OHA71192.1"/>
    </source>
</evidence>
<protein>
    <submittedName>
        <fullName evidence="1">Uncharacterized protein</fullName>
    </submittedName>
</protein>
<name>A0A1G2RFY8_9BACT</name>
<evidence type="ECO:0000313" key="2">
    <source>
        <dbReference type="Proteomes" id="UP000178613"/>
    </source>
</evidence>